<dbReference type="OrthoDB" id="414418at2759"/>
<evidence type="ECO:0000313" key="2">
    <source>
        <dbReference type="Proteomes" id="UP000238479"/>
    </source>
</evidence>
<sequence length="301" mass="33544">MLTLPLRLTSATKTLRSHFLSTFSKIAMDASGGQTQPHRNDSDHSSAHHHQNVVVMRHGDRIDNFEPRWIKNAARPWDPPLVEEGRVRAFCTGAKLRSDLGFPVHRVFVSPFVRCVETAVQVVTALSARETPSLDKYDSRKPLPVDPSKLKVSIEYGLCEMLNREAIRGDVAPKDGNWGFNIPELEAMFPEGTVDRIVERVYKELPQWGESVMDARSRYANVVQALADKHPMENLLLVTHGEGVGASISSFLEGATVYEAEYCAYSELRRPIFCNDQSSTAGKFEVLTNLGQTGISYSLAL</sequence>
<keyword evidence="2" id="KW-1185">Reference proteome</keyword>
<evidence type="ECO:0000313" key="1">
    <source>
        <dbReference type="EMBL" id="PRQ57283.1"/>
    </source>
</evidence>
<dbReference type="CDD" id="cd07040">
    <property type="entry name" value="HP"/>
    <property type="match status" value="1"/>
</dbReference>
<dbReference type="Pfam" id="PF00300">
    <property type="entry name" value="His_Phos_1"/>
    <property type="match status" value="2"/>
</dbReference>
<dbReference type="InterPro" id="IPR051710">
    <property type="entry name" value="Phosphatase_SH3-domain"/>
</dbReference>
<dbReference type="SUPFAM" id="SSF53254">
    <property type="entry name" value="Phosphoglycerate mutase-like"/>
    <property type="match status" value="1"/>
</dbReference>
<dbReference type="EMBL" id="PDCK01000039">
    <property type="protein sequence ID" value="PRQ57283.1"/>
    <property type="molecule type" value="Genomic_DNA"/>
</dbReference>
<gene>
    <name evidence="1" type="ORF">RchiOBHm_Chr1g0346561</name>
</gene>
<dbReference type="InterPro" id="IPR012398">
    <property type="entry name" value="PRIB5"/>
</dbReference>
<dbReference type="PIRSF" id="PIRSF015897">
    <property type="entry name" value="PRIB5"/>
    <property type="match status" value="1"/>
</dbReference>
<proteinExistence type="predicted"/>
<dbReference type="InterPro" id="IPR029033">
    <property type="entry name" value="His_PPase_superfam"/>
</dbReference>
<dbReference type="FunFam" id="3.40.50.1240:FF:000039">
    <property type="entry name" value="Phosphoglycerate mutase family protein"/>
    <property type="match status" value="1"/>
</dbReference>
<dbReference type="PANTHER" id="PTHR16469:SF27">
    <property type="entry name" value="UBIQUITIN-ASSOCIATED AND SH3 DOMAIN-CONTAINING BA-RELATED"/>
    <property type="match status" value="1"/>
</dbReference>
<reference evidence="1 2" key="1">
    <citation type="journal article" date="2018" name="Nat. Genet.">
        <title>The Rosa genome provides new insights in the design of modern roses.</title>
        <authorList>
            <person name="Bendahmane M."/>
        </authorList>
    </citation>
    <scope>NUCLEOTIDE SEQUENCE [LARGE SCALE GENOMIC DNA]</scope>
    <source>
        <strain evidence="2">cv. Old Blush</strain>
    </source>
</reference>
<dbReference type="Gramene" id="PRQ57283">
    <property type="protein sequence ID" value="PRQ57283"/>
    <property type="gene ID" value="RchiOBHm_Chr1g0346561"/>
</dbReference>
<accession>A0A2P6SF44</accession>
<organism evidence="1 2">
    <name type="scientific">Rosa chinensis</name>
    <name type="common">China rose</name>
    <dbReference type="NCBI Taxonomy" id="74649"/>
    <lineage>
        <taxon>Eukaryota</taxon>
        <taxon>Viridiplantae</taxon>
        <taxon>Streptophyta</taxon>
        <taxon>Embryophyta</taxon>
        <taxon>Tracheophyta</taxon>
        <taxon>Spermatophyta</taxon>
        <taxon>Magnoliopsida</taxon>
        <taxon>eudicotyledons</taxon>
        <taxon>Gunneridae</taxon>
        <taxon>Pentapetalae</taxon>
        <taxon>rosids</taxon>
        <taxon>fabids</taxon>
        <taxon>Rosales</taxon>
        <taxon>Rosaceae</taxon>
        <taxon>Rosoideae</taxon>
        <taxon>Rosoideae incertae sedis</taxon>
        <taxon>Rosa</taxon>
    </lineage>
</organism>
<dbReference type="Proteomes" id="UP000238479">
    <property type="component" value="Chromosome 1"/>
</dbReference>
<dbReference type="OMA" id="KIRAFCT"/>
<dbReference type="STRING" id="74649.A0A2P6SF44"/>
<dbReference type="PANTHER" id="PTHR16469">
    <property type="entry name" value="UBIQUITIN-ASSOCIATED AND SH3 DOMAIN-CONTAINING BA-RELATED"/>
    <property type="match status" value="1"/>
</dbReference>
<dbReference type="InterPro" id="IPR013078">
    <property type="entry name" value="His_Pase_superF_clade-1"/>
</dbReference>
<comment type="caution">
    <text evidence="1">The sequence shown here is derived from an EMBL/GenBank/DDBJ whole genome shotgun (WGS) entry which is preliminary data.</text>
</comment>
<dbReference type="Gene3D" id="3.40.50.1240">
    <property type="entry name" value="Phosphoglycerate mutase-like"/>
    <property type="match status" value="1"/>
</dbReference>
<dbReference type="SMART" id="SM00855">
    <property type="entry name" value="PGAM"/>
    <property type="match status" value="1"/>
</dbReference>
<name>A0A2P6SF44_ROSCH</name>
<dbReference type="AlphaFoldDB" id="A0A2P6SF44"/>
<protein>
    <submittedName>
        <fullName evidence="1">Putative histidine phosphatase superfamily</fullName>
    </submittedName>
</protein>